<dbReference type="PROSITE" id="PS51186">
    <property type="entry name" value="GNAT"/>
    <property type="match status" value="1"/>
</dbReference>
<gene>
    <name evidence="4" type="ORF">SAMN07250955_102265</name>
</gene>
<dbReference type="RefSeq" id="WP_243389717.1">
    <property type="nucleotide sequence ID" value="NZ_FYEH01000002.1"/>
</dbReference>
<dbReference type="SUPFAM" id="SSF55729">
    <property type="entry name" value="Acyl-CoA N-acyltransferases (Nat)"/>
    <property type="match status" value="1"/>
</dbReference>
<dbReference type="InterPro" id="IPR016181">
    <property type="entry name" value="Acyl_CoA_acyltransferase"/>
</dbReference>
<dbReference type="PANTHER" id="PTHR10545:SF42">
    <property type="entry name" value="ACETYLTRANSFERASE"/>
    <property type="match status" value="1"/>
</dbReference>
<dbReference type="InterPro" id="IPR051016">
    <property type="entry name" value="Diverse_Substrate_AcTransf"/>
</dbReference>
<evidence type="ECO:0000259" key="3">
    <source>
        <dbReference type="PROSITE" id="PS51186"/>
    </source>
</evidence>
<evidence type="ECO:0000313" key="4">
    <source>
        <dbReference type="EMBL" id="SNB61495.1"/>
    </source>
</evidence>
<dbReference type="Pfam" id="PF00583">
    <property type="entry name" value="Acetyltransf_1"/>
    <property type="match status" value="1"/>
</dbReference>
<dbReference type="EMBL" id="FYEH01000002">
    <property type="protein sequence ID" value="SNB61495.1"/>
    <property type="molecule type" value="Genomic_DNA"/>
</dbReference>
<dbReference type="AlphaFoldDB" id="A0A212QQ22"/>
<evidence type="ECO:0000256" key="1">
    <source>
        <dbReference type="ARBA" id="ARBA00022679"/>
    </source>
</evidence>
<dbReference type="PANTHER" id="PTHR10545">
    <property type="entry name" value="DIAMINE N-ACETYLTRANSFERASE"/>
    <property type="match status" value="1"/>
</dbReference>
<dbReference type="CDD" id="cd04301">
    <property type="entry name" value="NAT_SF"/>
    <property type="match status" value="1"/>
</dbReference>
<keyword evidence="5" id="KW-1185">Reference proteome</keyword>
<reference evidence="4 5" key="1">
    <citation type="submission" date="2017-06" db="EMBL/GenBank/DDBJ databases">
        <authorList>
            <person name="Kim H.J."/>
            <person name="Triplett B.A."/>
        </authorList>
    </citation>
    <scope>NUCLEOTIDE SEQUENCE [LARGE SCALE GENOMIC DNA]</scope>
    <source>
        <strain evidence="4 5">B29T1</strain>
    </source>
</reference>
<name>A0A212QQ22_9PROT</name>
<sequence length="150" mass="17011">MASEIVVRMIEAKDEDVWRRLWAGYLTFYRKSLTEEMTSLTFARLLDPGLPVFGAVAIGPADTPVGLVHYLHHLSTWSPTFYCYLEDLFVAPEARGGGYGRALIQHVYDAAHAAGATNVYWLTEGDNATAQRLYDRIGQRSGFIHYWRPR</sequence>
<keyword evidence="1 4" id="KW-0808">Transferase</keyword>
<dbReference type="GO" id="GO:0008080">
    <property type="term" value="F:N-acetyltransferase activity"/>
    <property type="evidence" value="ECO:0007669"/>
    <property type="project" value="TreeGrafter"/>
</dbReference>
<dbReference type="Gene3D" id="3.40.630.30">
    <property type="match status" value="1"/>
</dbReference>
<feature type="domain" description="N-acetyltransferase" evidence="3">
    <location>
        <begin position="5"/>
        <end position="150"/>
    </location>
</feature>
<proteinExistence type="predicted"/>
<organism evidence="4 5">
    <name type="scientific">Arboricoccus pini</name>
    <dbReference type="NCBI Taxonomy" id="1963835"/>
    <lineage>
        <taxon>Bacteria</taxon>
        <taxon>Pseudomonadati</taxon>
        <taxon>Pseudomonadota</taxon>
        <taxon>Alphaproteobacteria</taxon>
        <taxon>Geminicoccales</taxon>
        <taxon>Geminicoccaceae</taxon>
        <taxon>Arboricoccus</taxon>
    </lineage>
</organism>
<keyword evidence="2" id="KW-0012">Acyltransferase</keyword>
<evidence type="ECO:0000256" key="2">
    <source>
        <dbReference type="ARBA" id="ARBA00023315"/>
    </source>
</evidence>
<accession>A0A212QQ22</accession>
<evidence type="ECO:0000313" key="5">
    <source>
        <dbReference type="Proteomes" id="UP000197065"/>
    </source>
</evidence>
<dbReference type="Proteomes" id="UP000197065">
    <property type="component" value="Unassembled WGS sequence"/>
</dbReference>
<dbReference type="InterPro" id="IPR000182">
    <property type="entry name" value="GNAT_dom"/>
</dbReference>
<protein>
    <submittedName>
        <fullName evidence="4">Acetyltransferase (GNAT) family protein</fullName>
    </submittedName>
</protein>